<sequence>MATNATASFPDMPITIKIIISGKDENRKFKLPLKDLGANSLPDKLRTLLSIPSSQTTVFERYSDSSSSFITLDSSIPSVYKQLYRAAKAKQKLKIRVTITDKPATKPIEMPKSGSVVPDRLPTRCYVHPYISDPVKAENELSEESRIDAYVRKNYPSAATLVPSITSSSEAQHEDAEDTTSKPSKPYYWPISENGGFSDATKTAFQKNDVPTAAAKEKLAENGSEDEKSVPGFFSTKNDFTAVDDHSNIAEALESMRQANLPDYSVPSNSFTICCNNCDRPIPGAHWHCSICERGDFDLCQECVEKGCLCDSEDHWLIKRFVKGGKVINSTTETIAPKKATKLEEKAIPGAFTSDTKREDIQESLDLSRTCNSCVGVFDESTFVTCTVCDDYDLCIPCHVGLKHGHHPSHGFEPASKDTVLDTLATKLCSPGRNMRHGAICDGCDEDICGVRHKCMNCPDFDYCSTCIKKAHKTHPGHRLVPLYEPVSHKPRSYQHHIGIFCDGPLCADKGEYIVGDRYKCAVCHDTDFCANCEALPKLIHNRTHPLIKFKTPVRNVSVTTLGEKGNGEQMRTMGDQSPQTSSKSTETTPAAPSANAATQVQTVAEVKPTESRKEEHNVVVTKPIAAPELQAHFVRDTVLDGSVMPPSERFEQIWTLRNPGPHDWPAGCTVCFIGGDGMLDVDPNHPSHVTQIHKATKSNVIDRVVEVGEEVDFTVKMRTPERQGKAISYWRLKDATGLPFGHKLWCDVDVQKSEPAVKTEETAKTEHIEDIAKHATVKDEEEEQQTQSKMIFPKLDKESPVSSTHEAEAATTPAAVPSASVSVKDLLEDVESLELDNEDTDSDEAFLTDEEYELIVSDDEMETAKNGKK</sequence>
<reference evidence="7" key="1">
    <citation type="submission" date="2021-03" db="EMBL/GenBank/DDBJ databases">
        <authorList>
            <person name="Tagirdzhanova G."/>
        </authorList>
    </citation>
    <scope>NUCLEOTIDE SEQUENCE</scope>
</reference>
<accession>A0A8H3ILX9</accession>
<feature type="compositionally biased region" description="Low complexity" evidence="5">
    <location>
        <begin position="581"/>
        <end position="599"/>
    </location>
</feature>
<comment type="caution">
    <text evidence="7">The sequence shown here is derived from an EMBL/GenBank/DDBJ whole genome shotgun (WGS) entry which is preliminary data.</text>
</comment>
<dbReference type="Pfam" id="PF16158">
    <property type="entry name" value="N_BRCA1_IG"/>
    <property type="match status" value="1"/>
</dbReference>
<dbReference type="CDD" id="cd02340">
    <property type="entry name" value="ZZ_NBR1_like"/>
    <property type="match status" value="2"/>
</dbReference>
<feature type="compositionally biased region" description="Low complexity" evidence="5">
    <location>
        <begin position="802"/>
        <end position="821"/>
    </location>
</feature>
<evidence type="ECO:0000256" key="5">
    <source>
        <dbReference type="SAM" id="MobiDB-lite"/>
    </source>
</evidence>
<dbReference type="Gene3D" id="2.60.40.10">
    <property type="entry name" value="Immunoglobulins"/>
    <property type="match status" value="1"/>
</dbReference>
<evidence type="ECO:0000256" key="2">
    <source>
        <dbReference type="ARBA" id="ARBA00022771"/>
    </source>
</evidence>
<evidence type="ECO:0000256" key="3">
    <source>
        <dbReference type="ARBA" id="ARBA00022833"/>
    </source>
</evidence>
<dbReference type="PANTHER" id="PTHR20930:SF0">
    <property type="entry name" value="PROTEIN ILRUN"/>
    <property type="match status" value="1"/>
</dbReference>
<keyword evidence="2 4" id="KW-0863">Zinc-finger</keyword>
<dbReference type="OrthoDB" id="661148at2759"/>
<name>A0A8H3ILX9_9LECA</name>
<proteinExistence type="predicted"/>
<gene>
    <name evidence="7" type="ORF">ALECFALPRED_000690</name>
</gene>
<dbReference type="PANTHER" id="PTHR20930">
    <property type="entry name" value="OVARIAN CARCINOMA ANTIGEN CA125-RELATED"/>
    <property type="match status" value="1"/>
</dbReference>
<evidence type="ECO:0000256" key="1">
    <source>
        <dbReference type="ARBA" id="ARBA00022723"/>
    </source>
</evidence>
<dbReference type="GO" id="GO:0008270">
    <property type="term" value="F:zinc ion binding"/>
    <property type="evidence" value="ECO:0007669"/>
    <property type="project" value="UniProtKB-KW"/>
</dbReference>
<evidence type="ECO:0000256" key="4">
    <source>
        <dbReference type="PROSITE-ProRule" id="PRU00228"/>
    </source>
</evidence>
<dbReference type="AlphaFoldDB" id="A0A8H3ILX9"/>
<dbReference type="Pfam" id="PF00569">
    <property type="entry name" value="ZZ"/>
    <property type="match status" value="1"/>
</dbReference>
<dbReference type="CDD" id="cd14947">
    <property type="entry name" value="NBR1_like"/>
    <property type="match status" value="1"/>
</dbReference>
<dbReference type="SUPFAM" id="SSF57850">
    <property type="entry name" value="RING/U-box"/>
    <property type="match status" value="4"/>
</dbReference>
<keyword evidence="3" id="KW-0862">Zinc</keyword>
<protein>
    <recommendedName>
        <fullName evidence="6">ZZ-type domain-containing protein</fullName>
    </recommendedName>
</protein>
<dbReference type="EMBL" id="CAJPDR010000111">
    <property type="protein sequence ID" value="CAF9918489.1"/>
    <property type="molecule type" value="Genomic_DNA"/>
</dbReference>
<dbReference type="SMART" id="SM00291">
    <property type="entry name" value="ZnF_ZZ"/>
    <property type="match status" value="4"/>
</dbReference>
<dbReference type="InterPro" id="IPR000433">
    <property type="entry name" value="Znf_ZZ"/>
</dbReference>
<dbReference type="Gene3D" id="3.30.60.90">
    <property type="match status" value="4"/>
</dbReference>
<dbReference type="PROSITE" id="PS50135">
    <property type="entry name" value="ZF_ZZ_2"/>
    <property type="match status" value="1"/>
</dbReference>
<dbReference type="CDD" id="cd02249">
    <property type="entry name" value="ZZ"/>
    <property type="match status" value="1"/>
</dbReference>
<feature type="region of interest" description="Disordered" evidence="5">
    <location>
        <begin position="561"/>
        <end position="601"/>
    </location>
</feature>
<dbReference type="InterPro" id="IPR041981">
    <property type="entry name" value="ZZZ3_ZZ"/>
</dbReference>
<organism evidence="7 8">
    <name type="scientific">Alectoria fallacina</name>
    <dbReference type="NCBI Taxonomy" id="1903189"/>
    <lineage>
        <taxon>Eukaryota</taxon>
        <taxon>Fungi</taxon>
        <taxon>Dikarya</taxon>
        <taxon>Ascomycota</taxon>
        <taxon>Pezizomycotina</taxon>
        <taxon>Lecanoromycetes</taxon>
        <taxon>OSLEUM clade</taxon>
        <taxon>Lecanoromycetidae</taxon>
        <taxon>Lecanorales</taxon>
        <taxon>Lecanorineae</taxon>
        <taxon>Parmeliaceae</taxon>
        <taxon>Alectoria</taxon>
    </lineage>
</organism>
<dbReference type="InterPro" id="IPR013783">
    <property type="entry name" value="Ig-like_fold"/>
</dbReference>
<feature type="region of interest" description="Disordered" evidence="5">
    <location>
        <begin position="776"/>
        <end position="821"/>
    </location>
</feature>
<evidence type="ECO:0000313" key="7">
    <source>
        <dbReference type="EMBL" id="CAF9918489.1"/>
    </source>
</evidence>
<dbReference type="InterPro" id="IPR032350">
    <property type="entry name" value="Nbr1_FW"/>
</dbReference>
<dbReference type="CDD" id="cd02341">
    <property type="entry name" value="ZZ_ZZZ3"/>
    <property type="match status" value="1"/>
</dbReference>
<dbReference type="Proteomes" id="UP000664203">
    <property type="component" value="Unassembled WGS sequence"/>
</dbReference>
<keyword evidence="8" id="KW-1185">Reference proteome</keyword>
<evidence type="ECO:0000259" key="6">
    <source>
        <dbReference type="PROSITE" id="PS50135"/>
    </source>
</evidence>
<dbReference type="InterPro" id="IPR043145">
    <property type="entry name" value="Znf_ZZ_sf"/>
</dbReference>
<feature type="region of interest" description="Disordered" evidence="5">
    <location>
        <begin position="164"/>
        <end position="188"/>
    </location>
</feature>
<evidence type="ECO:0000313" key="8">
    <source>
        <dbReference type="Proteomes" id="UP000664203"/>
    </source>
</evidence>
<keyword evidence="1" id="KW-0479">Metal-binding</keyword>
<feature type="domain" description="ZZ-type" evidence="6">
    <location>
        <begin position="436"/>
        <end position="488"/>
    </location>
</feature>